<protein>
    <submittedName>
        <fullName evidence="3">Nucleotidyltransferase domain-containing protein</fullName>
    </submittedName>
</protein>
<dbReference type="EMBL" id="JAVIIW010000029">
    <property type="protein sequence ID" value="MDX8481268.1"/>
    <property type="molecule type" value="Genomic_DNA"/>
</dbReference>
<sequence length="346" mass="38466">MADFIELNSDQCREKINSDQRFTALLEARKKAKSFRGSLVWHAVNGIDHLMRSYYDSNGVRRQKVEGRRSPATETQKTNWEASRASARQTLSARQEQMERQSAVNRALRLGRVPLIAARIIRAIDDAGILGEGIRIVGTNAIYAYEAAAGIFVDPGITTTEDIDLLMDARQSLRIVAGTNVEDGALINLLRKADRSFERSSATFRAINSDGYFVDLIKPLANPAWKQTRATEGAAEDELVASEIAGLAWLENAPAFEAIAIDERGGPLRLIVPDPRVFAAHKLWVSKRPDREPIKRRRDLAQAQAVARLTAQYLGHLPYEANGLRVPPNAVFEDARHLFERSVSAP</sequence>
<gene>
    <name evidence="3" type="ORF">RFN28_22810</name>
</gene>
<reference evidence="3 4" key="1">
    <citation type="submission" date="2023-08" db="EMBL/GenBank/DDBJ databases">
        <title>Implementing the SeqCode for naming new Mesorhizobium species isolated from Vachellia karroo root nodules.</title>
        <authorList>
            <person name="Van Lill M."/>
        </authorList>
    </citation>
    <scope>NUCLEOTIDE SEQUENCE [LARGE SCALE GENOMIC DNA]</scope>
    <source>
        <strain evidence="3 4">VK24D</strain>
    </source>
</reference>
<dbReference type="Proteomes" id="UP001287059">
    <property type="component" value="Unassembled WGS sequence"/>
</dbReference>
<feature type="domain" description="Nucleotidyltransferase-like" evidence="2">
    <location>
        <begin position="118"/>
        <end position="320"/>
    </location>
</feature>
<evidence type="ECO:0000313" key="3">
    <source>
        <dbReference type="EMBL" id="MDX8481268.1"/>
    </source>
</evidence>
<dbReference type="RefSeq" id="WP_320289473.1">
    <property type="nucleotide sequence ID" value="NZ_JAVIIW010000029.1"/>
</dbReference>
<evidence type="ECO:0000256" key="1">
    <source>
        <dbReference type="SAM" id="MobiDB-lite"/>
    </source>
</evidence>
<accession>A0ABU4Y4P0</accession>
<feature type="compositionally biased region" description="Polar residues" evidence="1">
    <location>
        <begin position="72"/>
        <end position="84"/>
    </location>
</feature>
<comment type="caution">
    <text evidence="3">The sequence shown here is derived from an EMBL/GenBank/DDBJ whole genome shotgun (WGS) entry which is preliminary data.</text>
</comment>
<evidence type="ECO:0000313" key="4">
    <source>
        <dbReference type="Proteomes" id="UP001287059"/>
    </source>
</evidence>
<name>A0ABU4Y4P0_9HYPH</name>
<dbReference type="InterPro" id="IPR058575">
    <property type="entry name" value="NTP_transf_8_dom"/>
</dbReference>
<keyword evidence="4" id="KW-1185">Reference proteome</keyword>
<evidence type="ECO:0000259" key="2">
    <source>
        <dbReference type="Pfam" id="PF12281"/>
    </source>
</evidence>
<feature type="region of interest" description="Disordered" evidence="1">
    <location>
        <begin position="61"/>
        <end position="84"/>
    </location>
</feature>
<proteinExistence type="predicted"/>
<organism evidence="3 4">
    <name type="scientific">Mesorhizobium album</name>
    <dbReference type="NCBI Taxonomy" id="3072314"/>
    <lineage>
        <taxon>Bacteria</taxon>
        <taxon>Pseudomonadati</taxon>
        <taxon>Pseudomonadota</taxon>
        <taxon>Alphaproteobacteria</taxon>
        <taxon>Hyphomicrobiales</taxon>
        <taxon>Phyllobacteriaceae</taxon>
        <taxon>Mesorhizobium</taxon>
    </lineage>
</organism>
<dbReference type="Pfam" id="PF12281">
    <property type="entry name" value="NTP_transf_8"/>
    <property type="match status" value="1"/>
</dbReference>